<protein>
    <submittedName>
        <fullName evidence="1">Uncharacterized protein</fullName>
    </submittedName>
</protein>
<dbReference type="AlphaFoldDB" id="A0A0F9GQR3"/>
<reference evidence="1" key="1">
    <citation type="journal article" date="2015" name="Nature">
        <title>Complex archaea that bridge the gap between prokaryotes and eukaryotes.</title>
        <authorList>
            <person name="Spang A."/>
            <person name="Saw J.H."/>
            <person name="Jorgensen S.L."/>
            <person name="Zaremba-Niedzwiedzka K."/>
            <person name="Martijn J."/>
            <person name="Lind A.E."/>
            <person name="van Eijk R."/>
            <person name="Schleper C."/>
            <person name="Guy L."/>
            <person name="Ettema T.J."/>
        </authorList>
    </citation>
    <scope>NUCLEOTIDE SEQUENCE</scope>
</reference>
<dbReference type="EMBL" id="LAZR01017264">
    <property type="protein sequence ID" value="KKM01139.1"/>
    <property type="molecule type" value="Genomic_DNA"/>
</dbReference>
<evidence type="ECO:0000313" key="1">
    <source>
        <dbReference type="EMBL" id="KKM01139.1"/>
    </source>
</evidence>
<comment type="caution">
    <text evidence="1">The sequence shown here is derived from an EMBL/GenBank/DDBJ whole genome shotgun (WGS) entry which is preliminary data.</text>
</comment>
<accession>A0A0F9GQR3</accession>
<name>A0A0F9GQR3_9ZZZZ</name>
<organism evidence="1">
    <name type="scientific">marine sediment metagenome</name>
    <dbReference type="NCBI Taxonomy" id="412755"/>
    <lineage>
        <taxon>unclassified sequences</taxon>
        <taxon>metagenomes</taxon>
        <taxon>ecological metagenomes</taxon>
    </lineage>
</organism>
<gene>
    <name evidence="1" type="ORF">LCGC14_1797450</name>
</gene>
<proteinExistence type="predicted"/>
<sequence length="112" mass="12188">MQITIEISNALMLVVDKIAKRNRLDRSTVLGRVIDVGLVATCTHARSGRTKGRRCRAPARIVVLGRAYCRLHAKTVEIDAAHAINAAALGLLQLGTSRPCCDDETPEPEPFI</sequence>